<dbReference type="OrthoDB" id="2305597at2759"/>
<dbReference type="Pfam" id="PF07714">
    <property type="entry name" value="PK_Tyr_Ser-Thr"/>
    <property type="match status" value="1"/>
</dbReference>
<dbReference type="SUPFAM" id="SSF56112">
    <property type="entry name" value="Protein kinase-like (PK-like)"/>
    <property type="match status" value="1"/>
</dbReference>
<evidence type="ECO:0000259" key="2">
    <source>
        <dbReference type="PROSITE" id="PS50011"/>
    </source>
</evidence>
<dbReference type="InterPro" id="IPR000719">
    <property type="entry name" value="Prot_kinase_dom"/>
</dbReference>
<feature type="compositionally biased region" description="Polar residues" evidence="1">
    <location>
        <begin position="285"/>
        <end position="299"/>
    </location>
</feature>
<evidence type="ECO:0000313" key="3">
    <source>
        <dbReference type="EMBL" id="KZP00882.1"/>
    </source>
</evidence>
<feature type="region of interest" description="Disordered" evidence="1">
    <location>
        <begin position="268"/>
        <end position="299"/>
    </location>
</feature>
<dbReference type="AlphaFoldDB" id="A0A167RGI4"/>
<dbReference type="Pfam" id="PF00069">
    <property type="entry name" value="Pkinase"/>
    <property type="match status" value="1"/>
</dbReference>
<dbReference type="InterPro" id="IPR036864">
    <property type="entry name" value="Zn2-C6_fun-type_DNA-bd_sf"/>
</dbReference>
<dbReference type="EMBL" id="KV417268">
    <property type="protein sequence ID" value="KZP00882.1"/>
    <property type="molecule type" value="Genomic_DNA"/>
</dbReference>
<reference evidence="3 4" key="1">
    <citation type="journal article" date="2016" name="Mol. Biol. Evol.">
        <title>Comparative Genomics of Early-Diverging Mushroom-Forming Fungi Provides Insights into the Origins of Lignocellulose Decay Capabilities.</title>
        <authorList>
            <person name="Nagy L.G."/>
            <person name="Riley R."/>
            <person name="Tritt A."/>
            <person name="Adam C."/>
            <person name="Daum C."/>
            <person name="Floudas D."/>
            <person name="Sun H."/>
            <person name="Yadav J.S."/>
            <person name="Pangilinan J."/>
            <person name="Larsson K.H."/>
            <person name="Matsuura K."/>
            <person name="Barry K."/>
            <person name="Labutti K."/>
            <person name="Kuo R."/>
            <person name="Ohm R.A."/>
            <person name="Bhattacharya S.S."/>
            <person name="Shirouzu T."/>
            <person name="Yoshinaga Y."/>
            <person name="Martin F.M."/>
            <person name="Grigoriev I.V."/>
            <person name="Hibbett D.S."/>
        </authorList>
    </citation>
    <scope>NUCLEOTIDE SEQUENCE [LARGE SCALE GENOMIC DNA]</scope>
    <source>
        <strain evidence="3 4">TUFC12733</strain>
    </source>
</reference>
<dbReference type="GO" id="GO:0004674">
    <property type="term" value="F:protein serine/threonine kinase activity"/>
    <property type="evidence" value="ECO:0007669"/>
    <property type="project" value="TreeGrafter"/>
</dbReference>
<feature type="domain" description="Protein kinase" evidence="2">
    <location>
        <begin position="337"/>
        <end position="587"/>
    </location>
</feature>
<evidence type="ECO:0000313" key="4">
    <source>
        <dbReference type="Proteomes" id="UP000076738"/>
    </source>
</evidence>
<name>A0A167RGI4_CALVF</name>
<proteinExistence type="predicted"/>
<dbReference type="GO" id="GO:0000981">
    <property type="term" value="F:DNA-binding transcription factor activity, RNA polymerase II-specific"/>
    <property type="evidence" value="ECO:0007669"/>
    <property type="project" value="InterPro"/>
</dbReference>
<keyword evidence="3" id="KW-0418">Kinase</keyword>
<dbReference type="PANTHER" id="PTHR44329">
    <property type="entry name" value="SERINE/THREONINE-PROTEIN KINASE TNNI3K-RELATED"/>
    <property type="match status" value="1"/>
</dbReference>
<dbReference type="GO" id="GO:0005524">
    <property type="term" value="F:ATP binding"/>
    <property type="evidence" value="ECO:0007669"/>
    <property type="project" value="InterPro"/>
</dbReference>
<dbReference type="InterPro" id="IPR011009">
    <property type="entry name" value="Kinase-like_dom_sf"/>
</dbReference>
<keyword evidence="3" id="KW-0808">Transferase</keyword>
<accession>A0A167RGI4</accession>
<feature type="compositionally biased region" description="Basic and acidic residues" evidence="1">
    <location>
        <begin position="268"/>
        <end position="283"/>
    </location>
</feature>
<dbReference type="SUPFAM" id="SSF57701">
    <property type="entry name" value="Zn2/Cys6 DNA-binding domain"/>
    <property type="match status" value="1"/>
</dbReference>
<protein>
    <submittedName>
        <fullName evidence="3">Kinase-like protein</fullName>
    </submittedName>
</protein>
<evidence type="ECO:0000256" key="1">
    <source>
        <dbReference type="SAM" id="MobiDB-lite"/>
    </source>
</evidence>
<dbReference type="Gene3D" id="1.10.510.10">
    <property type="entry name" value="Transferase(Phosphotransferase) domain 1"/>
    <property type="match status" value="2"/>
</dbReference>
<feature type="region of interest" description="Disordered" evidence="1">
    <location>
        <begin position="1"/>
        <end position="100"/>
    </location>
</feature>
<dbReference type="GO" id="GO:0008270">
    <property type="term" value="F:zinc ion binding"/>
    <property type="evidence" value="ECO:0007669"/>
    <property type="project" value="InterPro"/>
</dbReference>
<organism evidence="3 4">
    <name type="scientific">Calocera viscosa (strain TUFC12733)</name>
    <dbReference type="NCBI Taxonomy" id="1330018"/>
    <lineage>
        <taxon>Eukaryota</taxon>
        <taxon>Fungi</taxon>
        <taxon>Dikarya</taxon>
        <taxon>Basidiomycota</taxon>
        <taxon>Agaricomycotina</taxon>
        <taxon>Dacrymycetes</taxon>
        <taxon>Dacrymycetales</taxon>
        <taxon>Dacrymycetaceae</taxon>
        <taxon>Calocera</taxon>
    </lineage>
</organism>
<dbReference type="InterPro" id="IPR051681">
    <property type="entry name" value="Ser/Thr_Kinases-Pseudokinases"/>
</dbReference>
<dbReference type="InterPro" id="IPR001138">
    <property type="entry name" value="Zn2Cys6_DnaBD"/>
</dbReference>
<keyword evidence="4" id="KW-1185">Reference proteome</keyword>
<dbReference type="Proteomes" id="UP000076738">
    <property type="component" value="Unassembled WGS sequence"/>
</dbReference>
<gene>
    <name evidence="3" type="ORF">CALVIDRAFT_595047</name>
</gene>
<dbReference type="PROSITE" id="PS50011">
    <property type="entry name" value="PROTEIN_KINASE_DOM"/>
    <property type="match status" value="1"/>
</dbReference>
<dbReference type="STRING" id="1330018.A0A167RGI4"/>
<feature type="compositionally biased region" description="Basic and acidic residues" evidence="1">
    <location>
        <begin position="74"/>
        <end position="83"/>
    </location>
</feature>
<sequence>MAESKLDINVQEPDASDDDATVKLSPAVVVVDEEHPRSPKSVRFALPASRPSTPASSDNREFDSGSDAPSVGERAIKRTDYGRAESLSTPTLPEGEGGDPRLQELQPCVNCKMLDIQCDGVPCTHCEEHDVECTPSRETFEEALAKVTSWLEERISDLSRREYSLSPAKFLQLISEELGSNERFRFNFRDHNGKTQLVSYTRKCFYCQPEKLECERAQDDRRCAACIKENRICRRFAITFTNSDTRLGHFDSKFRVLNEVLSAMKDGAKRRARNVDPEAERAQPIRQSSSFVEPPDATQNQGSSALATFPWMAIFDSAIPDTTDTGVKDLTQYTEKEDEQPAITTGGFADIWTGKLVINLENHSLTLKVALKQLRRSLATQAKTTQRHTREMKIWSQLRHPNILPFLGYARVGAMGACFVSPWMPNGDVRAYLRANPNADRTRILNILVSHEGFAVLCDFGLAIMLDPEWDVGTTTSAQHGSNRWMAPERLLPPKYGLTTVKSRSLAADMFSFAMTAVEILTGDLPFGSQLSNFNAGMEIMSGGRPTIPWPYATEPQHEALATAIRACWKEHREERWTAVEVLNRLG</sequence>
<dbReference type="InterPro" id="IPR001245">
    <property type="entry name" value="Ser-Thr/Tyr_kinase_cat_dom"/>
</dbReference>
<dbReference type="CDD" id="cd00067">
    <property type="entry name" value="GAL4"/>
    <property type="match status" value="1"/>
</dbReference>